<feature type="chain" id="PRO_5030621763" description="Plastid lipid-associated protein/fibrillin conserved domain-containing protein" evidence="3">
    <location>
        <begin position="25"/>
        <end position="336"/>
    </location>
</feature>
<evidence type="ECO:0000256" key="1">
    <source>
        <dbReference type="ARBA" id="ARBA00004474"/>
    </source>
</evidence>
<sequence>MISTRNSVMLELVTIALTIISLQAYTFPPHLGHCKNSPSSFQRIKTAKKDFSLHGVEKIAISEEAVSLKETLLDDIKKWKAVQDQTGSSQEDIDDASEQVLETCESLCEVAPDVSPHKYLGHITFGGLCPLDGIWRTMFSTMSLSAKSPLAAAMAISVADAYNGIITNVVDFGVDEKGNEPFFKQIQIVTEASAVKKRRVELKYKKAFIVTKYFDFNIIARRLKMKVPTFFLKGFGKELLFFIPPTRGFFRSRIIDIKNLVKAILKAIVKLATKFNAETVKEQAERMTKSNILKVPPRPHFDVMYIDNDLRIHRTNDDIIFVQANKKWEAANPFFD</sequence>
<gene>
    <name evidence="5" type="ORF">FJAP1339_LOCUS8450</name>
</gene>
<evidence type="ECO:0000256" key="2">
    <source>
        <dbReference type="ARBA" id="ARBA00022640"/>
    </source>
</evidence>
<dbReference type="GO" id="GO:0009536">
    <property type="term" value="C:plastid"/>
    <property type="evidence" value="ECO:0007669"/>
    <property type="project" value="UniProtKB-SubCell"/>
</dbReference>
<evidence type="ECO:0000256" key="3">
    <source>
        <dbReference type="SAM" id="SignalP"/>
    </source>
</evidence>
<dbReference type="Pfam" id="PF04755">
    <property type="entry name" value="PAP_fibrillin"/>
    <property type="match status" value="1"/>
</dbReference>
<dbReference type="AlphaFoldDB" id="A0A7S2XZS3"/>
<protein>
    <recommendedName>
        <fullName evidence="4">Plastid lipid-associated protein/fibrillin conserved domain-containing protein</fullName>
    </recommendedName>
</protein>
<comment type="subcellular location">
    <subcellularLocation>
        <location evidence="1">Plastid</location>
    </subcellularLocation>
</comment>
<keyword evidence="3" id="KW-0732">Signal</keyword>
<evidence type="ECO:0000259" key="4">
    <source>
        <dbReference type="Pfam" id="PF04755"/>
    </source>
</evidence>
<keyword evidence="2" id="KW-0934">Plastid</keyword>
<feature type="domain" description="Plastid lipid-associated protein/fibrillin conserved" evidence="4">
    <location>
        <begin position="131"/>
        <end position="322"/>
    </location>
</feature>
<accession>A0A7S2XZS3</accession>
<dbReference type="EMBL" id="HBHR01016931">
    <property type="protein sequence ID" value="CAD9868219.1"/>
    <property type="molecule type" value="Transcribed_RNA"/>
</dbReference>
<evidence type="ECO:0000313" key="5">
    <source>
        <dbReference type="EMBL" id="CAD9868219.1"/>
    </source>
</evidence>
<feature type="signal peptide" evidence="3">
    <location>
        <begin position="1"/>
        <end position="24"/>
    </location>
</feature>
<name>A0A7S2XZS3_9STRA</name>
<proteinExistence type="predicted"/>
<organism evidence="5">
    <name type="scientific">Fibrocapsa japonica</name>
    <dbReference type="NCBI Taxonomy" id="94617"/>
    <lineage>
        <taxon>Eukaryota</taxon>
        <taxon>Sar</taxon>
        <taxon>Stramenopiles</taxon>
        <taxon>Ochrophyta</taxon>
        <taxon>Raphidophyceae</taxon>
        <taxon>Chattonellales</taxon>
        <taxon>Chattonellaceae</taxon>
        <taxon>Fibrocapsa</taxon>
    </lineage>
</organism>
<dbReference type="InterPro" id="IPR006843">
    <property type="entry name" value="PAP/fibrillin_dom"/>
</dbReference>
<reference evidence="5" key="1">
    <citation type="submission" date="2021-01" db="EMBL/GenBank/DDBJ databases">
        <authorList>
            <person name="Corre E."/>
            <person name="Pelletier E."/>
            <person name="Niang G."/>
            <person name="Scheremetjew M."/>
            <person name="Finn R."/>
            <person name="Kale V."/>
            <person name="Holt S."/>
            <person name="Cochrane G."/>
            <person name="Meng A."/>
            <person name="Brown T."/>
            <person name="Cohen L."/>
        </authorList>
    </citation>
    <scope>NUCLEOTIDE SEQUENCE</scope>
    <source>
        <strain evidence="5">CCMP1661</strain>
    </source>
</reference>